<evidence type="ECO:0008006" key="3">
    <source>
        <dbReference type="Google" id="ProtNLM"/>
    </source>
</evidence>
<evidence type="ECO:0000313" key="2">
    <source>
        <dbReference type="Proteomes" id="UP000276133"/>
    </source>
</evidence>
<keyword evidence="2" id="KW-1185">Reference proteome</keyword>
<protein>
    <recommendedName>
        <fullName evidence="3">Lipoprotein</fullName>
    </recommendedName>
</protein>
<proteinExistence type="predicted"/>
<name>A0A3M7Q0D4_BRAPC</name>
<evidence type="ECO:0000313" key="1">
    <source>
        <dbReference type="EMBL" id="RNA04743.1"/>
    </source>
</evidence>
<organism evidence="1 2">
    <name type="scientific">Brachionus plicatilis</name>
    <name type="common">Marine rotifer</name>
    <name type="synonym">Brachionus muelleri</name>
    <dbReference type="NCBI Taxonomy" id="10195"/>
    <lineage>
        <taxon>Eukaryota</taxon>
        <taxon>Metazoa</taxon>
        <taxon>Spiralia</taxon>
        <taxon>Gnathifera</taxon>
        <taxon>Rotifera</taxon>
        <taxon>Eurotatoria</taxon>
        <taxon>Monogononta</taxon>
        <taxon>Pseudotrocha</taxon>
        <taxon>Ploima</taxon>
        <taxon>Brachionidae</taxon>
        <taxon>Brachionus</taxon>
    </lineage>
</organism>
<dbReference type="EMBL" id="REGN01007985">
    <property type="protein sequence ID" value="RNA04743.1"/>
    <property type="molecule type" value="Genomic_DNA"/>
</dbReference>
<accession>A0A3M7Q0D4</accession>
<dbReference type="PROSITE" id="PS51257">
    <property type="entry name" value="PROKAR_LIPOPROTEIN"/>
    <property type="match status" value="1"/>
</dbReference>
<reference evidence="1 2" key="1">
    <citation type="journal article" date="2018" name="Sci. Rep.">
        <title>Genomic signatures of local adaptation to the degree of environmental predictability in rotifers.</title>
        <authorList>
            <person name="Franch-Gras L."/>
            <person name="Hahn C."/>
            <person name="Garcia-Roger E.M."/>
            <person name="Carmona M.J."/>
            <person name="Serra M."/>
            <person name="Gomez A."/>
        </authorList>
    </citation>
    <scope>NUCLEOTIDE SEQUENCE [LARGE SCALE GENOMIC DNA]</scope>
    <source>
        <strain evidence="1">HYR1</strain>
    </source>
</reference>
<sequence length="62" mass="7189">MKIFYNLVPLFSVISCCQDTIEWSRSDKASIKENKINQKRPIIPSANFNINTAILSKRNLIY</sequence>
<comment type="caution">
    <text evidence="1">The sequence shown here is derived from an EMBL/GenBank/DDBJ whole genome shotgun (WGS) entry which is preliminary data.</text>
</comment>
<gene>
    <name evidence="1" type="ORF">BpHYR1_048751</name>
</gene>
<dbReference type="AlphaFoldDB" id="A0A3M7Q0D4"/>
<dbReference type="Proteomes" id="UP000276133">
    <property type="component" value="Unassembled WGS sequence"/>
</dbReference>